<dbReference type="RefSeq" id="WP_029160883.1">
    <property type="nucleotide sequence ID" value="NZ_CP009933.1"/>
</dbReference>
<evidence type="ECO:0000313" key="2">
    <source>
        <dbReference type="Proteomes" id="UP000033115"/>
    </source>
</evidence>
<dbReference type="KEGG" id="csq:CSCA_0671"/>
<gene>
    <name evidence="1" type="ORF">CSCA_0671</name>
</gene>
<evidence type="ECO:0008006" key="3">
    <source>
        <dbReference type="Google" id="ProtNLM"/>
    </source>
</evidence>
<dbReference type="Proteomes" id="UP000033115">
    <property type="component" value="Chromosome"/>
</dbReference>
<dbReference type="STRING" id="1548.CSCA_0671"/>
<dbReference type="HOGENOM" id="CLU_110235_0_0_9"/>
<accession>A0A0E3GQ18</accession>
<sequence length="210" mass="25166">MEFQVIRKLFNIKQNNGFSEDDICKACKKHGNLPLTLQEYYRQLGNCKHINQTQNSLCHPNKLIDTGEYLIFYKENQYVVQWAIKKTDLYKDNPPVYCSWDENEFKLESESLLDFLYAMAFFQAASWGLEYCSEDLYMISKEQAQIIKDQYKKIDYELHQWMNISYYGNYDDEVICMIENSDYDMLYASSKQQHFDEMKEFIDKLALDSY</sequence>
<proteinExistence type="predicted"/>
<dbReference type="AlphaFoldDB" id="A0A0E3GQ18"/>
<dbReference type="EMBL" id="CP009933">
    <property type="protein sequence ID" value="AKA67796.1"/>
    <property type="molecule type" value="Genomic_DNA"/>
</dbReference>
<keyword evidence="2" id="KW-1185">Reference proteome</keyword>
<organism evidence="1 2">
    <name type="scientific">Clostridium scatologenes</name>
    <dbReference type="NCBI Taxonomy" id="1548"/>
    <lineage>
        <taxon>Bacteria</taxon>
        <taxon>Bacillati</taxon>
        <taxon>Bacillota</taxon>
        <taxon>Clostridia</taxon>
        <taxon>Eubacteriales</taxon>
        <taxon>Clostridiaceae</taxon>
        <taxon>Clostridium</taxon>
    </lineage>
</organism>
<name>A0A0E3GQ18_CLOSL</name>
<evidence type="ECO:0000313" key="1">
    <source>
        <dbReference type="EMBL" id="AKA67796.1"/>
    </source>
</evidence>
<reference evidence="1 2" key="1">
    <citation type="journal article" date="2015" name="J. Biotechnol.">
        <title>Complete genome sequence of a malodorant-producing acetogen, Clostridium scatologenes ATCC 25775(T).</title>
        <authorList>
            <person name="Zhu Z."/>
            <person name="Guo T."/>
            <person name="Zheng H."/>
            <person name="Song T."/>
            <person name="Ouyang P."/>
            <person name="Xie J."/>
        </authorList>
    </citation>
    <scope>NUCLEOTIDE SEQUENCE [LARGE SCALE GENOMIC DNA]</scope>
    <source>
        <strain evidence="1 2">ATCC 25775</strain>
    </source>
</reference>
<protein>
    <recommendedName>
        <fullName evidence="3">SMI1/KNR4 family protein</fullName>
    </recommendedName>
</protein>